<comment type="caution">
    <text evidence="8">The sequence shown here is derived from an EMBL/GenBank/DDBJ whole genome shotgun (WGS) entry which is preliminary data.</text>
</comment>
<evidence type="ECO:0000256" key="6">
    <source>
        <dbReference type="SAM" id="Phobius"/>
    </source>
</evidence>
<evidence type="ECO:0000256" key="1">
    <source>
        <dbReference type="ARBA" id="ARBA00004141"/>
    </source>
</evidence>
<dbReference type="Gene3D" id="3.40.525.10">
    <property type="entry name" value="CRAL-TRIO lipid binding domain"/>
    <property type="match status" value="1"/>
</dbReference>
<dbReference type="PROSITE" id="PS50191">
    <property type="entry name" value="CRAL_TRIO"/>
    <property type="match status" value="1"/>
</dbReference>
<feature type="transmembrane region" description="Helical" evidence="6">
    <location>
        <begin position="528"/>
        <end position="545"/>
    </location>
</feature>
<dbReference type="InterPro" id="IPR036273">
    <property type="entry name" value="CRAL/TRIO_N_dom_sf"/>
</dbReference>
<reference evidence="8 9" key="1">
    <citation type="submission" date="2021-06" db="EMBL/GenBank/DDBJ databases">
        <title>Caerostris extrusa draft genome.</title>
        <authorList>
            <person name="Kono N."/>
            <person name="Arakawa K."/>
        </authorList>
    </citation>
    <scope>NUCLEOTIDE SEQUENCE [LARGE SCALE GENOMIC DNA]</scope>
</reference>
<dbReference type="InterPro" id="IPR006153">
    <property type="entry name" value="Cation/H_exchanger_TM"/>
</dbReference>
<dbReference type="SUPFAM" id="SSF52087">
    <property type="entry name" value="CRAL/TRIO domain"/>
    <property type="match status" value="1"/>
</dbReference>
<feature type="transmembrane region" description="Helical" evidence="6">
    <location>
        <begin position="589"/>
        <end position="612"/>
    </location>
</feature>
<gene>
    <name evidence="8" type="primary">SLC9B2</name>
    <name evidence="8" type="ORF">CEXT_39641</name>
</gene>
<dbReference type="AlphaFoldDB" id="A0AAV4UA94"/>
<evidence type="ECO:0000256" key="4">
    <source>
        <dbReference type="ARBA" id="ARBA00022989"/>
    </source>
</evidence>
<accession>A0AAV4UA94</accession>
<feature type="domain" description="CRAL-TRIO" evidence="7">
    <location>
        <begin position="76"/>
        <end position="233"/>
    </location>
</feature>
<dbReference type="Pfam" id="PF00999">
    <property type="entry name" value="Na_H_Exchanger"/>
    <property type="match status" value="1"/>
</dbReference>
<dbReference type="GO" id="GO:0015297">
    <property type="term" value="F:antiporter activity"/>
    <property type="evidence" value="ECO:0007669"/>
    <property type="project" value="InterPro"/>
</dbReference>
<sequence length="715" mass="79040">MEIPALPKIINGKENPNILKQNDERYHPDDVQRVKESDWYIGRYLLHTDKDMDKAFLMLQESLEYRKEMELNTLSKKDLPKEYFDARAIIMYNKDIRDHPIVAVRCKTHVKNSEMSKQQLQYMLYWIEKAVRASDWGVVSILFDCTDSGVSNVDLEMMRNLFDAFKKYYPWGLAYFLVYNMPWYLSAVWRVIKQWIPQKHVSKISFVDATTIGEFVSEDQLPECMGGTSTKLYEPKEGVKDGDEKGCCSLSGLKERSVSAGTQLACLLFLCGAAYGVLGSASLPGTEIFALLLLAVTAWLGGVLVGCIRLPPLLGMLLVGVLFRNVSFIPYHADISIQWASTLRDISLVIILLKAGLGLDPGKLMELKLDVLKLSVVPCLFEAAGFTFLGHYLLGLPWLWSAMLGFIVSAVSAAVLVPGMLALEHRELGVESGIPTLVMASVSIDNIVALTGFIVTFSILTSNENLTWTLITRPLEPFIGLLLGTIVGVVLGYLPSDANSKNSLVLYRSVLLILGGLSFGFVSKRVDMAGAGALACVSLAFVASLKWRAQSDHFMPITWITGIMWTLIEPFLFGLIGAEVTIGSLKDNLGYAVLAVMLGVVFRFLSTVFALLGSKLNLKEKTFVSASWLSKATVQAAVGSQALDYTRSHPTEPFFKEYSQQVLMVSVLSILLTAPLGAAFIDFLAPTCCGRTTSLPVRQRTLPGRRRRSGRGSRK</sequence>
<protein>
    <recommendedName>
        <fullName evidence="7">CRAL-TRIO domain-containing protein</fullName>
    </recommendedName>
</protein>
<feature type="transmembrane region" description="Helical" evidence="6">
    <location>
        <begin position="371"/>
        <end position="392"/>
    </location>
</feature>
<dbReference type="SUPFAM" id="SSF46938">
    <property type="entry name" value="CRAL/TRIO N-terminal domain"/>
    <property type="match status" value="1"/>
</dbReference>
<proteinExistence type="inferred from homology"/>
<keyword evidence="9" id="KW-1185">Reference proteome</keyword>
<evidence type="ECO:0000256" key="5">
    <source>
        <dbReference type="ARBA" id="ARBA00023136"/>
    </source>
</evidence>
<dbReference type="PANTHER" id="PTHR31102">
    <property type="match status" value="1"/>
</dbReference>
<organism evidence="8 9">
    <name type="scientific">Caerostris extrusa</name>
    <name type="common">Bark spider</name>
    <name type="synonym">Caerostris bankana</name>
    <dbReference type="NCBI Taxonomy" id="172846"/>
    <lineage>
        <taxon>Eukaryota</taxon>
        <taxon>Metazoa</taxon>
        <taxon>Ecdysozoa</taxon>
        <taxon>Arthropoda</taxon>
        <taxon>Chelicerata</taxon>
        <taxon>Arachnida</taxon>
        <taxon>Araneae</taxon>
        <taxon>Araneomorphae</taxon>
        <taxon>Entelegynae</taxon>
        <taxon>Araneoidea</taxon>
        <taxon>Araneidae</taxon>
        <taxon>Caerostris</taxon>
    </lineage>
</organism>
<dbReference type="Gene3D" id="1.20.1530.20">
    <property type="match status" value="1"/>
</dbReference>
<feature type="transmembrane region" description="Helical" evidence="6">
    <location>
        <begin position="477"/>
        <end position="494"/>
    </location>
</feature>
<feature type="transmembrane region" description="Helical" evidence="6">
    <location>
        <begin position="506"/>
        <end position="522"/>
    </location>
</feature>
<dbReference type="SMART" id="SM00516">
    <property type="entry name" value="SEC14"/>
    <property type="match status" value="1"/>
</dbReference>
<evidence type="ECO:0000256" key="2">
    <source>
        <dbReference type="ARBA" id="ARBA00007367"/>
    </source>
</evidence>
<feature type="transmembrane region" description="Helical" evidence="6">
    <location>
        <begin position="662"/>
        <end position="685"/>
    </location>
</feature>
<keyword evidence="4 6" id="KW-1133">Transmembrane helix</keyword>
<comment type="subcellular location">
    <subcellularLocation>
        <location evidence="1">Membrane</location>
        <topology evidence="1">Multi-pass membrane protein</topology>
    </subcellularLocation>
</comment>
<dbReference type="CDD" id="cd00170">
    <property type="entry name" value="SEC14"/>
    <property type="match status" value="1"/>
</dbReference>
<evidence type="ECO:0000313" key="9">
    <source>
        <dbReference type="Proteomes" id="UP001054945"/>
    </source>
</evidence>
<feature type="transmembrane region" description="Helical" evidence="6">
    <location>
        <begin position="557"/>
        <end position="577"/>
    </location>
</feature>
<dbReference type="GO" id="GO:1902600">
    <property type="term" value="P:proton transmembrane transport"/>
    <property type="evidence" value="ECO:0007669"/>
    <property type="project" value="InterPro"/>
</dbReference>
<dbReference type="PANTHER" id="PTHR31102:SF1">
    <property type="entry name" value="CATION_H+ EXCHANGER DOMAIN-CONTAINING PROTEIN"/>
    <property type="match status" value="1"/>
</dbReference>
<dbReference type="InterPro" id="IPR036865">
    <property type="entry name" value="CRAL-TRIO_dom_sf"/>
</dbReference>
<dbReference type="InterPro" id="IPR001251">
    <property type="entry name" value="CRAL-TRIO_dom"/>
</dbReference>
<name>A0AAV4UA94_CAEEX</name>
<dbReference type="Pfam" id="PF00650">
    <property type="entry name" value="CRAL_TRIO"/>
    <property type="match status" value="1"/>
</dbReference>
<evidence type="ECO:0000256" key="3">
    <source>
        <dbReference type="ARBA" id="ARBA00022692"/>
    </source>
</evidence>
<feature type="transmembrane region" description="Helical" evidence="6">
    <location>
        <begin position="434"/>
        <end position="457"/>
    </location>
</feature>
<keyword evidence="3 6" id="KW-0812">Transmembrane</keyword>
<dbReference type="InterPro" id="IPR051843">
    <property type="entry name" value="CPA1_transporter"/>
</dbReference>
<evidence type="ECO:0000259" key="7">
    <source>
        <dbReference type="PROSITE" id="PS50191"/>
    </source>
</evidence>
<feature type="transmembrane region" description="Helical" evidence="6">
    <location>
        <begin position="398"/>
        <end position="422"/>
    </location>
</feature>
<dbReference type="EMBL" id="BPLR01012543">
    <property type="protein sequence ID" value="GIY54713.1"/>
    <property type="molecule type" value="Genomic_DNA"/>
</dbReference>
<dbReference type="InterPro" id="IPR038770">
    <property type="entry name" value="Na+/solute_symporter_sf"/>
</dbReference>
<evidence type="ECO:0000313" key="8">
    <source>
        <dbReference type="EMBL" id="GIY54713.1"/>
    </source>
</evidence>
<dbReference type="Proteomes" id="UP001054945">
    <property type="component" value="Unassembled WGS sequence"/>
</dbReference>
<feature type="transmembrane region" description="Helical" evidence="6">
    <location>
        <begin position="288"/>
        <end position="306"/>
    </location>
</feature>
<keyword evidence="5 6" id="KW-0472">Membrane</keyword>
<comment type="similarity">
    <text evidence="2">Belongs to the monovalent cation:proton antiporter 1 (CPA1) transporter (TC 2.A.36) family.</text>
</comment>
<dbReference type="GO" id="GO:0016020">
    <property type="term" value="C:membrane"/>
    <property type="evidence" value="ECO:0007669"/>
    <property type="project" value="UniProtKB-SubCell"/>
</dbReference>
<feature type="transmembrane region" description="Helical" evidence="6">
    <location>
        <begin position="264"/>
        <end position="282"/>
    </location>
</feature>